<dbReference type="InterPro" id="IPR006084">
    <property type="entry name" value="XPG/Rad2"/>
</dbReference>
<reference evidence="5 6" key="1">
    <citation type="submission" date="2024-12" db="EMBL/GenBank/DDBJ databases">
        <title>The unique morphological basis and parallel evolutionary history of personate flowers in Penstemon.</title>
        <authorList>
            <person name="Depatie T.H."/>
            <person name="Wessinger C.A."/>
        </authorList>
    </citation>
    <scope>NUCLEOTIDE SEQUENCE [LARGE SCALE GENOMIC DNA]</scope>
    <source>
        <strain evidence="5">WTNN_2</strain>
        <tissue evidence="5">Leaf</tissue>
    </source>
</reference>
<keyword evidence="2" id="KW-0255">Endonuclease</keyword>
<dbReference type="Gene3D" id="1.10.150.20">
    <property type="entry name" value="5' to 3' exonuclease, C-terminal subdomain"/>
    <property type="match status" value="1"/>
</dbReference>
<dbReference type="PANTHER" id="PTHR11081">
    <property type="entry name" value="FLAP ENDONUCLEASE FAMILY MEMBER"/>
    <property type="match status" value="1"/>
</dbReference>
<dbReference type="AlphaFoldDB" id="A0ABD3RIY2"/>
<comment type="caution">
    <text evidence="5">The sequence shown here is derived from an EMBL/GenBank/DDBJ whole genome shotgun (WGS) entry which is preliminary data.</text>
</comment>
<evidence type="ECO:0000256" key="1">
    <source>
        <dbReference type="ARBA" id="ARBA00022723"/>
    </source>
</evidence>
<dbReference type="InterPro" id="IPR036279">
    <property type="entry name" value="5-3_exonuclease_C_sf"/>
</dbReference>
<dbReference type="Proteomes" id="UP001634393">
    <property type="component" value="Unassembled WGS sequence"/>
</dbReference>
<organism evidence="5 6">
    <name type="scientific">Penstemon smallii</name>
    <dbReference type="NCBI Taxonomy" id="265156"/>
    <lineage>
        <taxon>Eukaryota</taxon>
        <taxon>Viridiplantae</taxon>
        <taxon>Streptophyta</taxon>
        <taxon>Embryophyta</taxon>
        <taxon>Tracheophyta</taxon>
        <taxon>Spermatophyta</taxon>
        <taxon>Magnoliopsida</taxon>
        <taxon>eudicotyledons</taxon>
        <taxon>Gunneridae</taxon>
        <taxon>Pentapetalae</taxon>
        <taxon>asterids</taxon>
        <taxon>lamiids</taxon>
        <taxon>Lamiales</taxon>
        <taxon>Plantaginaceae</taxon>
        <taxon>Cheloneae</taxon>
        <taxon>Penstemon</taxon>
    </lineage>
</organism>
<dbReference type="EMBL" id="JBJXBP010000008">
    <property type="protein sequence ID" value="KAL3812967.1"/>
    <property type="molecule type" value="Genomic_DNA"/>
</dbReference>
<keyword evidence="2" id="KW-0540">Nuclease</keyword>
<keyword evidence="6" id="KW-1185">Reference proteome</keyword>
<evidence type="ECO:0000256" key="3">
    <source>
        <dbReference type="ARBA" id="ARBA00022842"/>
    </source>
</evidence>
<evidence type="ECO:0000313" key="6">
    <source>
        <dbReference type="Proteomes" id="UP001634393"/>
    </source>
</evidence>
<dbReference type="PANTHER" id="PTHR11081:SF9">
    <property type="entry name" value="FLAP ENDONUCLEASE 1"/>
    <property type="match status" value="1"/>
</dbReference>
<keyword evidence="1" id="KW-0479">Metal-binding</keyword>
<evidence type="ECO:0000259" key="4">
    <source>
        <dbReference type="SMART" id="SM00484"/>
    </source>
</evidence>
<dbReference type="SMART" id="SM00484">
    <property type="entry name" value="XPGI"/>
    <property type="match status" value="1"/>
</dbReference>
<dbReference type="Gene3D" id="3.40.50.1010">
    <property type="entry name" value="5'-nuclease"/>
    <property type="match status" value="1"/>
</dbReference>
<accession>A0ABD3RIY2</accession>
<dbReference type="Pfam" id="PF00867">
    <property type="entry name" value="XPG_I"/>
    <property type="match status" value="1"/>
</dbReference>
<keyword evidence="3" id="KW-0460">Magnesium</keyword>
<evidence type="ECO:0000313" key="5">
    <source>
        <dbReference type="EMBL" id="KAL3812967.1"/>
    </source>
</evidence>
<feature type="domain" description="XPG-I" evidence="4">
    <location>
        <begin position="1"/>
        <end position="62"/>
    </location>
</feature>
<dbReference type="InterPro" id="IPR029060">
    <property type="entry name" value="PIN-like_dom_sf"/>
</dbReference>
<protein>
    <recommendedName>
        <fullName evidence="4">XPG-I domain-containing protein</fullName>
    </recommendedName>
</protein>
<dbReference type="GO" id="GO:0046872">
    <property type="term" value="F:metal ion binding"/>
    <property type="evidence" value="ECO:0007669"/>
    <property type="project" value="UniProtKB-KW"/>
</dbReference>
<dbReference type="SUPFAM" id="SSF47807">
    <property type="entry name" value="5' to 3' exonuclease, C-terminal subdomain"/>
    <property type="match status" value="1"/>
</dbReference>
<evidence type="ECO:0000256" key="2">
    <source>
        <dbReference type="ARBA" id="ARBA00022759"/>
    </source>
</evidence>
<sequence>MGIKVSIPPTIISRQCAPDKKEVFTYAVASEDMDSLTFRASRFLRHLMEEFDVSKVLEELNLTMDQFIDLCVLSGCLFLTFHSLYLAKRFLFCARKLIRQHGSIENILENINKERYQIPENWPYQEARRLISVKYIKPVRINENRIKLINIISEMTRTIYVHFKPVKKMNKTMKNVITDKKKG</sequence>
<dbReference type="InterPro" id="IPR006086">
    <property type="entry name" value="XPG-I_dom"/>
</dbReference>
<gene>
    <name evidence="5" type="ORF">ACJIZ3_014235</name>
</gene>
<proteinExistence type="predicted"/>
<keyword evidence="2" id="KW-0378">Hydrolase</keyword>
<dbReference type="GO" id="GO:0004519">
    <property type="term" value="F:endonuclease activity"/>
    <property type="evidence" value="ECO:0007669"/>
    <property type="project" value="UniProtKB-KW"/>
</dbReference>
<name>A0ABD3RIY2_9LAMI</name>
<dbReference type="SUPFAM" id="SSF88723">
    <property type="entry name" value="PIN domain-like"/>
    <property type="match status" value="1"/>
</dbReference>